<protein>
    <submittedName>
        <fullName evidence="1">Uncharacterized protein</fullName>
    </submittedName>
</protein>
<evidence type="ECO:0000313" key="2">
    <source>
        <dbReference type="Proteomes" id="UP000237865"/>
    </source>
</evidence>
<dbReference type="EMBL" id="PHNE01000001">
    <property type="protein sequence ID" value="PPE05862.1"/>
    <property type="molecule type" value="Genomic_DNA"/>
</dbReference>
<organism evidence="1 2">
    <name type="scientific">Williamsoniiplasma lucivorax</name>
    <dbReference type="NCBI Taxonomy" id="209274"/>
    <lineage>
        <taxon>Bacteria</taxon>
        <taxon>Bacillati</taxon>
        <taxon>Mycoplasmatota</taxon>
        <taxon>Mollicutes</taxon>
        <taxon>Entomoplasmatales</taxon>
        <taxon>Williamsoniiplasma</taxon>
    </lineage>
</organism>
<proteinExistence type="predicted"/>
<reference evidence="1 2" key="1">
    <citation type="submission" date="2017-11" db="EMBL/GenBank/DDBJ databases">
        <title>Genome sequence of Entomoplasma lucivorax PIPN-2 (ATCC 49196).</title>
        <authorList>
            <person name="Lo W.-S."/>
            <person name="Gasparich G.E."/>
            <person name="Kuo C.-H."/>
        </authorList>
    </citation>
    <scope>NUCLEOTIDE SEQUENCE [LARGE SCALE GENOMIC DNA]</scope>
    <source>
        <strain evidence="1 2">PIPN-2</strain>
    </source>
</reference>
<evidence type="ECO:0000313" key="1">
    <source>
        <dbReference type="EMBL" id="PPE05862.1"/>
    </source>
</evidence>
<dbReference type="STRING" id="1399797.GCA_000518285_01380"/>
<sequence>MNNIAKIGLNIKNLDWNAINFEEKYEIYKQFEQPVHYALNKVFKKFPAIPLEKSDYTSIAWMAFDEAITKYAAMKTTKTLLSFVIDSIVWKCTDYAATFVTNHHKMLNLSTLGYVWCENIGDKDDGIHETTMKMVLEDYFSLPENDEQAQVLFEEYVLGTTQTEMVKKYDITRTKLKRVLDKTISDLSKILV</sequence>
<accession>A0A2S5RF73</accession>
<dbReference type="AlphaFoldDB" id="A0A2S5RF73"/>
<dbReference type="Proteomes" id="UP000237865">
    <property type="component" value="Unassembled WGS sequence"/>
</dbReference>
<name>A0A2S5RF73_9MOLU</name>
<comment type="caution">
    <text evidence="1">The sequence shown here is derived from an EMBL/GenBank/DDBJ whole genome shotgun (WGS) entry which is preliminary data.</text>
</comment>
<keyword evidence="2" id="KW-1185">Reference proteome</keyword>
<gene>
    <name evidence="1" type="ORF">ELUCI_v1c01500</name>
</gene>
<dbReference type="RefSeq" id="WP_028126789.1">
    <property type="nucleotide sequence ID" value="NZ_PHNE01000001.1"/>
</dbReference>